<dbReference type="EMBL" id="JACHJN010000001">
    <property type="protein sequence ID" value="MBB5953829.1"/>
    <property type="molecule type" value="Genomic_DNA"/>
</dbReference>
<accession>A0A841C8U1</accession>
<reference evidence="1 2" key="1">
    <citation type="submission" date="2020-08" db="EMBL/GenBank/DDBJ databases">
        <title>Genomic Encyclopedia of Type Strains, Phase III (KMG-III): the genomes of soil and plant-associated and newly described type strains.</title>
        <authorList>
            <person name="Whitman W."/>
        </authorList>
    </citation>
    <scope>NUCLEOTIDE SEQUENCE [LARGE SCALE GENOMIC DNA]</scope>
    <source>
        <strain evidence="1 2">CECT 8640</strain>
    </source>
</reference>
<organism evidence="1 2">
    <name type="scientific">Saccharothrix tamanrassetensis</name>
    <dbReference type="NCBI Taxonomy" id="1051531"/>
    <lineage>
        <taxon>Bacteria</taxon>
        <taxon>Bacillati</taxon>
        <taxon>Actinomycetota</taxon>
        <taxon>Actinomycetes</taxon>
        <taxon>Pseudonocardiales</taxon>
        <taxon>Pseudonocardiaceae</taxon>
        <taxon>Saccharothrix</taxon>
    </lineage>
</organism>
<sequence>MTISAGRLLRSLDPLPFGARQQLLARTARELVGTPELDALLRDLDGRGGLFERRVALQIAYVAGHGEFVGHCLSAPQTSLAGRALGVAIRLDLPARVFLDRLPHLPTELRRRLYRAVRRGDRRTLADALLPAVRAAYGDDEATALLHACSADVVRAALPELEHSVTNSTALGRRHPEVLLDFVDAELSATAPAWWSTTWHRFGEGVVAAAPAAPDRVLDLVERVLPHAHLPWNLHRVLACLARHAPERVVAILADPRRTGRIPARRSLWRALAVVSDADLVTVARVLDGAARVRFLHAVAPSRRAAVVAGVFGDRADVPLDVLGELPAAARAVVARRLLARPQVTDDPVRRLAATSMLPWTEAREALRAATRRATADDRATGYELYVRAAVATRDPVAVGEVVASFARLTNEQDPVRARALAALADVPGWLFRADEADTLTRVMIDATEARDASWQTTNATRALAGVLLREGALSRRPELVDAALTALERLSRNAPHIDLRGLDRSLPRGAEHRVFAALEPRLAKDARRGRYALLLGLAAGLGRRAWYLPGVQDLLDRARSAKNDGVVATAVDLWLAPPRTRDERVARVLAGDLSTITLHSVRETVARRRTDLLDRVIGKPLRGRFLRLGTRYVPPFGNCFHRWLPRQVAAHTAELHELAKSRHANVYERAAAVRALGHVPGAVDVVRGFLEDREVPVVEAALAALAWTDEPSAVLPDLLAHVDTDRARVAVYALSRCALFTPPDRLGALLAPVLTGRKVTARKEAVRLIARHRTPGAAAALSEAWDGAHRDVKRALVSATRWFLDDEAAWDLLARATADEREVATELLDLPPTAVARRHRDRYAELVRAVAASTDPDTARRGLEALPQWIRWADGTADLLVGLVVDLDNTATWESALAALMRASATASDPEPLRRAVAGLLAVADRHETEPFRDLPGRQRITALVRHVVERRDAIGWRATARVLAPDLAAAGHHSSAVTLATLAVPWEEGAELDALREVARFAVRPTLRWQASGELADVLNRLLPRLSRRRLHQVATALAAECPPLALAVVEVVGRGAGWPGEWRDLLRELRRHDDPDVREAALAVFTDRE</sequence>
<dbReference type="Gene3D" id="1.25.10.10">
    <property type="entry name" value="Leucine-rich Repeat Variant"/>
    <property type="match status" value="1"/>
</dbReference>
<evidence type="ECO:0000313" key="2">
    <source>
        <dbReference type="Proteomes" id="UP000547510"/>
    </source>
</evidence>
<protein>
    <recommendedName>
        <fullName evidence="3">HEAT repeat protein</fullName>
    </recommendedName>
</protein>
<dbReference type="InterPro" id="IPR016024">
    <property type="entry name" value="ARM-type_fold"/>
</dbReference>
<evidence type="ECO:0008006" key="3">
    <source>
        <dbReference type="Google" id="ProtNLM"/>
    </source>
</evidence>
<comment type="caution">
    <text evidence="1">The sequence shown here is derived from an EMBL/GenBank/DDBJ whole genome shotgun (WGS) entry which is preliminary data.</text>
</comment>
<evidence type="ECO:0000313" key="1">
    <source>
        <dbReference type="EMBL" id="MBB5953829.1"/>
    </source>
</evidence>
<keyword evidence="2" id="KW-1185">Reference proteome</keyword>
<dbReference type="SUPFAM" id="SSF48371">
    <property type="entry name" value="ARM repeat"/>
    <property type="match status" value="1"/>
</dbReference>
<dbReference type="RefSeq" id="WP_184687612.1">
    <property type="nucleotide sequence ID" value="NZ_JACHJN010000001.1"/>
</dbReference>
<dbReference type="InterPro" id="IPR011989">
    <property type="entry name" value="ARM-like"/>
</dbReference>
<gene>
    <name evidence="1" type="ORF">FHS29_000399</name>
</gene>
<name>A0A841C8U1_9PSEU</name>
<dbReference type="Pfam" id="PF13646">
    <property type="entry name" value="HEAT_2"/>
    <property type="match status" value="1"/>
</dbReference>
<dbReference type="Proteomes" id="UP000547510">
    <property type="component" value="Unassembled WGS sequence"/>
</dbReference>
<proteinExistence type="predicted"/>
<dbReference type="AlphaFoldDB" id="A0A841C8U1"/>